<dbReference type="InterPro" id="IPR029068">
    <property type="entry name" value="Glyas_Bleomycin-R_OHBP_Dase"/>
</dbReference>
<protein>
    <submittedName>
        <fullName evidence="1">Glyoxalase/bleomycin resistance protein/dioxygenase</fullName>
    </submittedName>
</protein>
<sequence>MDHLGFNRVELVVREDEIEKAVEQFNEVFGLGLPKPHPIQGMPVLSATAFDGFVELVAPVGGKGSFAAKLERGPGQIGPLVWEIADIDETRAWLAEHGYNIVYEYDSRKGNADEQSAAVHQLILDPAQWFGFNVTLMRRFP</sequence>
<keyword evidence="2" id="KW-1185">Reference proteome</keyword>
<evidence type="ECO:0000313" key="1">
    <source>
        <dbReference type="EMBL" id="ADP82195.1"/>
    </source>
</evidence>
<dbReference type="Pfam" id="PF13669">
    <property type="entry name" value="Glyoxalase_4"/>
    <property type="match status" value="1"/>
</dbReference>
<keyword evidence="1" id="KW-0560">Oxidoreductase</keyword>
<gene>
    <name evidence="1" type="ordered locus">FraEuI1c_4196</name>
</gene>
<dbReference type="EMBL" id="CP002299">
    <property type="protein sequence ID" value="ADP82195.1"/>
    <property type="molecule type" value="Genomic_DNA"/>
</dbReference>
<name>E3JAK3_PSEI1</name>
<dbReference type="SUPFAM" id="SSF54593">
    <property type="entry name" value="Glyoxalase/Bleomycin resistance protein/Dihydroxybiphenyl dioxygenase"/>
    <property type="match status" value="1"/>
</dbReference>
<accession>E3JAK3</accession>
<dbReference type="KEGG" id="fri:FraEuI1c_4196"/>
<dbReference type="Proteomes" id="UP000002484">
    <property type="component" value="Chromosome"/>
</dbReference>
<proteinExistence type="predicted"/>
<reference evidence="1 2" key="1">
    <citation type="submission" date="2010-10" db="EMBL/GenBank/DDBJ databases">
        <title>Complete sequence of Frankia sp. EuI1c.</title>
        <authorList>
            <consortium name="US DOE Joint Genome Institute"/>
            <person name="Lucas S."/>
            <person name="Copeland A."/>
            <person name="Lapidus A."/>
            <person name="Cheng J.-F."/>
            <person name="Bruce D."/>
            <person name="Goodwin L."/>
            <person name="Pitluck S."/>
            <person name="Chertkov O."/>
            <person name="Detter J.C."/>
            <person name="Han C."/>
            <person name="Tapia R."/>
            <person name="Land M."/>
            <person name="Hauser L."/>
            <person name="Jeffries C."/>
            <person name="Kyrpides N."/>
            <person name="Ivanova N."/>
            <person name="Mikhailova N."/>
            <person name="Beauchemin N."/>
            <person name="Sen A."/>
            <person name="Sur S.A."/>
            <person name="Gtari M."/>
            <person name="Wall L."/>
            <person name="Tisa L."/>
            <person name="Woyke T."/>
        </authorList>
    </citation>
    <scope>NUCLEOTIDE SEQUENCE [LARGE SCALE GENOMIC DNA]</scope>
    <source>
        <strain evidence="2">DSM 45817 / CECT 9037 / EuI1c</strain>
    </source>
</reference>
<dbReference type="Gene3D" id="3.10.180.10">
    <property type="entry name" value="2,3-Dihydroxybiphenyl 1,2-Dioxygenase, domain 1"/>
    <property type="match status" value="1"/>
</dbReference>
<dbReference type="OrthoDB" id="5176305at2"/>
<dbReference type="AlphaFoldDB" id="E3JAK3"/>
<dbReference type="RefSeq" id="WP_013425313.1">
    <property type="nucleotide sequence ID" value="NC_014666.1"/>
</dbReference>
<dbReference type="GO" id="GO:0051213">
    <property type="term" value="F:dioxygenase activity"/>
    <property type="evidence" value="ECO:0007669"/>
    <property type="project" value="UniProtKB-KW"/>
</dbReference>
<organism evidence="1 2">
    <name type="scientific">Pseudofrankia inefficax (strain DSM 45817 / CECT 9037 / DDB 130130 / EuI1c)</name>
    <name type="common">Frankia inefficax</name>
    <dbReference type="NCBI Taxonomy" id="298654"/>
    <lineage>
        <taxon>Bacteria</taxon>
        <taxon>Bacillati</taxon>
        <taxon>Actinomycetota</taxon>
        <taxon>Actinomycetes</taxon>
        <taxon>Frankiales</taxon>
        <taxon>Frankiaceae</taxon>
        <taxon>Pseudofrankia</taxon>
    </lineage>
</organism>
<evidence type="ECO:0000313" key="2">
    <source>
        <dbReference type="Proteomes" id="UP000002484"/>
    </source>
</evidence>
<dbReference type="InParanoid" id="E3JAK3"/>
<keyword evidence="1" id="KW-0223">Dioxygenase</keyword>
<dbReference type="STRING" id="298654.FraEuI1c_4196"/>
<dbReference type="HOGENOM" id="CLU_1822518_0_0_11"/>